<gene>
    <name evidence="2" type="ORF">G6Z02_09460</name>
</gene>
<dbReference type="Gene3D" id="3.30.700.10">
    <property type="entry name" value="Glycoprotein, Type 4 Pilin"/>
    <property type="match status" value="1"/>
</dbReference>
<dbReference type="NCBIfam" id="TIGR02532">
    <property type="entry name" value="IV_pilin_GFxxxE"/>
    <property type="match status" value="1"/>
</dbReference>
<dbReference type="SUPFAM" id="SSF54523">
    <property type="entry name" value="Pili subunits"/>
    <property type="match status" value="1"/>
</dbReference>
<reference evidence="2" key="1">
    <citation type="submission" date="2020-02" db="EMBL/GenBank/DDBJ databases">
        <title>Genomic Insights into the Phylogeny and Genetic Plasticity of the Human and Animal Enteric Pathogen Clostridium perfringens.</title>
        <authorList>
            <person name="Feng Y."/>
            <person name="Hu Y."/>
        </authorList>
    </citation>
    <scope>NUCLEOTIDE SEQUENCE</scope>
    <source>
        <strain evidence="2">CP-08</strain>
    </source>
</reference>
<dbReference type="AlphaFoldDB" id="A0A6G4ZE62"/>
<organism evidence="2">
    <name type="scientific">Clostridium perfringens</name>
    <dbReference type="NCBI Taxonomy" id="1502"/>
    <lineage>
        <taxon>Bacteria</taxon>
        <taxon>Bacillati</taxon>
        <taxon>Bacillota</taxon>
        <taxon>Clostridia</taxon>
        <taxon>Eubacteriales</taxon>
        <taxon>Clostridiaceae</taxon>
        <taxon>Clostridium</taxon>
    </lineage>
</organism>
<evidence type="ECO:0000313" key="2">
    <source>
        <dbReference type="EMBL" id="NGT90428.1"/>
    </source>
</evidence>
<dbReference type="Pfam" id="PF07963">
    <property type="entry name" value="N_methyl"/>
    <property type="match status" value="1"/>
</dbReference>
<dbReference type="InterPro" id="IPR012902">
    <property type="entry name" value="N_methyl_site"/>
</dbReference>
<dbReference type="InterPro" id="IPR045584">
    <property type="entry name" value="Pilin-like"/>
</dbReference>
<dbReference type="PROSITE" id="PS00409">
    <property type="entry name" value="PROKAR_NTER_METHYL"/>
    <property type="match status" value="1"/>
</dbReference>
<sequence>MKSRQSNLVNKKKKGFTLIELIVVIAIIAILAAIAIPNFLSIQRKSRVKADVATAKTIYDATSALIAEGKIVPGSDNVKDPVSLQNAGTDNTPAGEIEKYLSGNNEFNIPKMQSISGGYYQVAIGGSEENPSISVYAINGNKKVEFYPTYSESVINNVG</sequence>
<feature type="transmembrane region" description="Helical" evidence="1">
    <location>
        <begin position="21"/>
        <end position="40"/>
    </location>
</feature>
<accession>A0A6G4ZE62</accession>
<dbReference type="PANTHER" id="PTHR30093">
    <property type="entry name" value="GENERAL SECRETION PATHWAY PROTEIN G"/>
    <property type="match status" value="1"/>
</dbReference>
<keyword evidence="1" id="KW-1133">Transmembrane helix</keyword>
<evidence type="ECO:0000256" key="1">
    <source>
        <dbReference type="SAM" id="Phobius"/>
    </source>
</evidence>
<keyword evidence="1" id="KW-0812">Transmembrane</keyword>
<proteinExistence type="predicted"/>
<name>A0A6G4ZE62_CLOPF</name>
<protein>
    <submittedName>
        <fullName evidence="2">Prepilin-type N-terminal cleavage/methylation domain-containing protein</fullName>
    </submittedName>
</protein>
<dbReference type="EMBL" id="JAALNF010000003">
    <property type="protein sequence ID" value="NGT90428.1"/>
    <property type="molecule type" value="Genomic_DNA"/>
</dbReference>
<comment type="caution">
    <text evidence="2">The sequence shown here is derived from an EMBL/GenBank/DDBJ whole genome shotgun (WGS) entry which is preliminary data.</text>
</comment>
<keyword evidence="1" id="KW-0472">Membrane</keyword>